<evidence type="ECO:0000256" key="4">
    <source>
        <dbReference type="SAM" id="MobiDB-lite"/>
    </source>
</evidence>
<dbReference type="SUPFAM" id="SSF48452">
    <property type="entry name" value="TPR-like"/>
    <property type="match status" value="1"/>
</dbReference>
<sequence>MTTKQDAIKLYRASNFPAALLAFESCLPSTPSGRPKAEIYSNMSACCLQTTSYTLAKQHALSCVSEDNTWSKGHTRLAECYSKLGESNNSARAAMNAVKLDVGNEAARSILKRELRRQGGEGESVGSATQPIEPTSTPTTSPTTQPPQSSTTPPPSQPQNTVPPAGPNTIQTYLSSLILRLSSLDLSSILFWGFCFLLPLYLIYKGRGEGGEENYDNGYEEYRRRRAEEMNGYNEQNDRYEQSNNNQNQQYSHYEQARRPTSYNSRIGDYSNFIMLGGVLLGAHIFGVSPWNLMMLVNMLRGGGGMHVGGMGGMGGFGGRRRQRGGFGWF</sequence>
<dbReference type="Proteomes" id="UP001165122">
    <property type="component" value="Unassembled WGS sequence"/>
</dbReference>
<protein>
    <submittedName>
        <fullName evidence="6">Uncharacterized protein</fullName>
    </submittedName>
</protein>
<accession>A0A9W7CC70</accession>
<dbReference type="GO" id="GO:0051879">
    <property type="term" value="F:Hsp90 protein binding"/>
    <property type="evidence" value="ECO:0007669"/>
    <property type="project" value="TreeGrafter"/>
</dbReference>
<keyword evidence="3" id="KW-0175">Coiled coil</keyword>
<feature type="coiled-coil region" evidence="3">
    <location>
        <begin position="230"/>
        <end position="257"/>
    </location>
</feature>
<keyword evidence="5" id="KW-1133">Transmembrane helix</keyword>
<proteinExistence type="predicted"/>
<evidence type="ECO:0000256" key="3">
    <source>
        <dbReference type="SAM" id="Coils"/>
    </source>
</evidence>
<evidence type="ECO:0000256" key="2">
    <source>
        <dbReference type="ARBA" id="ARBA00022803"/>
    </source>
</evidence>
<dbReference type="OrthoDB" id="2423701at2759"/>
<feature type="region of interest" description="Disordered" evidence="4">
    <location>
        <begin position="114"/>
        <end position="167"/>
    </location>
</feature>
<evidence type="ECO:0000313" key="7">
    <source>
        <dbReference type="Proteomes" id="UP001165122"/>
    </source>
</evidence>
<keyword evidence="5" id="KW-0472">Membrane</keyword>
<keyword evidence="1" id="KW-0677">Repeat</keyword>
<name>A0A9W7CC70_9STRA</name>
<feature type="transmembrane region" description="Helical" evidence="5">
    <location>
        <begin position="184"/>
        <end position="204"/>
    </location>
</feature>
<evidence type="ECO:0000256" key="1">
    <source>
        <dbReference type="ARBA" id="ARBA00022737"/>
    </source>
</evidence>
<keyword evidence="5" id="KW-0812">Transmembrane</keyword>
<keyword evidence="7" id="KW-1185">Reference proteome</keyword>
<gene>
    <name evidence="6" type="ORF">TrLO_g8906</name>
</gene>
<organism evidence="6 7">
    <name type="scientific">Triparma laevis f. longispina</name>
    <dbReference type="NCBI Taxonomy" id="1714387"/>
    <lineage>
        <taxon>Eukaryota</taxon>
        <taxon>Sar</taxon>
        <taxon>Stramenopiles</taxon>
        <taxon>Ochrophyta</taxon>
        <taxon>Bolidophyceae</taxon>
        <taxon>Parmales</taxon>
        <taxon>Triparmaceae</taxon>
        <taxon>Triparma</taxon>
    </lineage>
</organism>
<reference evidence="7" key="1">
    <citation type="journal article" date="2023" name="Commun. Biol.">
        <title>Genome analysis of Parmales, the sister group of diatoms, reveals the evolutionary specialization of diatoms from phago-mixotrophs to photoautotrophs.</title>
        <authorList>
            <person name="Ban H."/>
            <person name="Sato S."/>
            <person name="Yoshikawa S."/>
            <person name="Yamada K."/>
            <person name="Nakamura Y."/>
            <person name="Ichinomiya M."/>
            <person name="Sato N."/>
            <person name="Blanc-Mathieu R."/>
            <person name="Endo H."/>
            <person name="Kuwata A."/>
            <person name="Ogata H."/>
        </authorList>
    </citation>
    <scope>NUCLEOTIDE SEQUENCE [LARGE SCALE GENOMIC DNA]</scope>
    <source>
        <strain evidence="7">NIES 3700</strain>
    </source>
</reference>
<keyword evidence="2" id="KW-0802">TPR repeat</keyword>
<feature type="compositionally biased region" description="Low complexity" evidence="4">
    <location>
        <begin position="129"/>
        <end position="151"/>
    </location>
</feature>
<evidence type="ECO:0000256" key="5">
    <source>
        <dbReference type="SAM" id="Phobius"/>
    </source>
</evidence>
<dbReference type="Gene3D" id="1.25.40.10">
    <property type="entry name" value="Tetratricopeptide repeat domain"/>
    <property type="match status" value="1"/>
</dbReference>
<dbReference type="InterPro" id="IPR011990">
    <property type="entry name" value="TPR-like_helical_dom_sf"/>
</dbReference>
<dbReference type="EMBL" id="BRXW01000052">
    <property type="protein sequence ID" value="GMI03088.1"/>
    <property type="molecule type" value="Genomic_DNA"/>
</dbReference>
<evidence type="ECO:0000313" key="6">
    <source>
        <dbReference type="EMBL" id="GMI03088.1"/>
    </source>
</evidence>
<dbReference type="PANTHER" id="PTHR22904">
    <property type="entry name" value="TPR REPEAT CONTAINING PROTEIN"/>
    <property type="match status" value="1"/>
</dbReference>
<feature type="transmembrane region" description="Helical" evidence="5">
    <location>
        <begin position="273"/>
        <end position="293"/>
    </location>
</feature>
<dbReference type="PANTHER" id="PTHR22904:SF523">
    <property type="entry name" value="STRESS-INDUCED-PHOSPHOPROTEIN 1"/>
    <property type="match status" value="1"/>
</dbReference>
<comment type="caution">
    <text evidence="6">The sequence shown here is derived from an EMBL/GenBank/DDBJ whole genome shotgun (WGS) entry which is preliminary data.</text>
</comment>
<dbReference type="AlphaFoldDB" id="A0A9W7CC70"/>